<feature type="domain" description="B-block binding subunit of TFIIIC" evidence="7">
    <location>
        <begin position="206"/>
        <end position="281"/>
    </location>
</feature>
<dbReference type="Ensembl" id="ENSOCUT00000059919.1">
    <property type="protein sequence ID" value="ENSOCUP00000035062.1"/>
    <property type="gene ID" value="ENSOCUG00000015692.4"/>
</dbReference>
<feature type="compositionally biased region" description="Polar residues" evidence="6">
    <location>
        <begin position="1896"/>
        <end position="1905"/>
    </location>
</feature>
<keyword evidence="3" id="KW-0238">DNA-binding</keyword>
<feature type="region of interest" description="Disordered" evidence="6">
    <location>
        <begin position="751"/>
        <end position="802"/>
    </location>
</feature>
<dbReference type="Pfam" id="PF04182">
    <property type="entry name" value="B-block_TFIIIC"/>
    <property type="match status" value="1"/>
</dbReference>
<comment type="subcellular location">
    <subcellularLocation>
        <location evidence="1">Nucleus</location>
    </subcellularLocation>
</comment>
<feature type="compositionally biased region" description="Low complexity" evidence="6">
    <location>
        <begin position="592"/>
        <end position="601"/>
    </location>
</feature>
<feature type="compositionally biased region" description="Basic and acidic residues" evidence="6">
    <location>
        <begin position="793"/>
        <end position="802"/>
    </location>
</feature>
<dbReference type="InterPro" id="IPR056467">
    <property type="entry name" value="eWH_GTF3C1"/>
</dbReference>
<keyword evidence="4" id="KW-0804">Transcription</keyword>
<dbReference type="GO" id="GO:0003677">
    <property type="term" value="F:DNA binding"/>
    <property type="evidence" value="ECO:0007669"/>
    <property type="project" value="UniProtKB-KW"/>
</dbReference>
<gene>
    <name evidence="9" type="primary">GTF3C1</name>
</gene>
<feature type="compositionally biased region" description="Basic and acidic residues" evidence="6">
    <location>
        <begin position="856"/>
        <end position="869"/>
    </location>
</feature>
<feature type="compositionally biased region" description="Basic residues" evidence="6">
    <location>
        <begin position="1234"/>
        <end position="1244"/>
    </location>
</feature>
<dbReference type="InterPro" id="IPR044210">
    <property type="entry name" value="Tfc3-like"/>
</dbReference>
<reference evidence="9 10" key="1">
    <citation type="journal article" date="2011" name="Nature">
        <title>A high-resolution map of human evolutionary constraint using 29 mammals.</title>
        <authorList>
            <person name="Lindblad-Toh K."/>
            <person name="Garber M."/>
            <person name="Zuk O."/>
            <person name="Lin M.F."/>
            <person name="Parker B.J."/>
            <person name="Washietl S."/>
            <person name="Kheradpour P."/>
            <person name="Ernst J."/>
            <person name="Jordan G."/>
            <person name="Mauceli E."/>
            <person name="Ward L.D."/>
            <person name="Lowe C.B."/>
            <person name="Holloway A.K."/>
            <person name="Clamp M."/>
            <person name="Gnerre S."/>
            <person name="Alfoldi J."/>
            <person name="Beal K."/>
            <person name="Chang J."/>
            <person name="Clawson H."/>
            <person name="Cuff J."/>
            <person name="Di Palma F."/>
            <person name="Fitzgerald S."/>
            <person name="Flicek P."/>
            <person name="Guttman M."/>
            <person name="Hubisz M.J."/>
            <person name="Jaffe D.B."/>
            <person name="Jungreis I."/>
            <person name="Kent W.J."/>
            <person name="Kostka D."/>
            <person name="Lara M."/>
            <person name="Martins A.L."/>
            <person name="Massingham T."/>
            <person name="Moltke I."/>
            <person name="Raney B.J."/>
            <person name="Rasmussen M.D."/>
            <person name="Robinson J."/>
            <person name="Stark A."/>
            <person name="Vilella A.J."/>
            <person name="Wen J."/>
            <person name="Xie X."/>
            <person name="Zody M.C."/>
            <person name="Baldwin J."/>
            <person name="Bloom T."/>
            <person name="Chin C.W."/>
            <person name="Heiman D."/>
            <person name="Nicol R."/>
            <person name="Nusbaum C."/>
            <person name="Young S."/>
            <person name="Wilkinson J."/>
            <person name="Worley K.C."/>
            <person name="Kovar C.L."/>
            <person name="Muzny D.M."/>
            <person name="Gibbs R.A."/>
            <person name="Cree A."/>
            <person name="Dihn H.H."/>
            <person name="Fowler G."/>
            <person name="Jhangiani S."/>
            <person name="Joshi V."/>
            <person name="Lee S."/>
            <person name="Lewis L.R."/>
            <person name="Nazareth L.V."/>
            <person name="Okwuonu G."/>
            <person name="Santibanez J."/>
            <person name="Warren W.C."/>
            <person name="Mardis E.R."/>
            <person name="Weinstock G.M."/>
            <person name="Wilson R.K."/>
            <person name="Delehaunty K."/>
            <person name="Dooling D."/>
            <person name="Fronik C."/>
            <person name="Fulton L."/>
            <person name="Fulton B."/>
            <person name="Graves T."/>
            <person name="Minx P."/>
            <person name="Sodergren E."/>
            <person name="Birney E."/>
            <person name="Margulies E.H."/>
            <person name="Herrero J."/>
            <person name="Green E.D."/>
            <person name="Haussler D."/>
            <person name="Siepel A."/>
            <person name="Goldman N."/>
            <person name="Pollard K.S."/>
            <person name="Pedersen J.S."/>
            <person name="Lander E.S."/>
            <person name="Kellis M."/>
        </authorList>
    </citation>
    <scope>NUCLEOTIDE SEQUENCE [LARGE SCALE GENOMIC DNA]</scope>
    <source>
        <strain evidence="9 10">Thorbecke inbred</strain>
    </source>
</reference>
<feature type="compositionally biased region" description="Acidic residues" evidence="6">
    <location>
        <begin position="504"/>
        <end position="519"/>
    </location>
</feature>
<feature type="compositionally biased region" description="Basic and acidic residues" evidence="6">
    <location>
        <begin position="1849"/>
        <end position="1863"/>
    </location>
</feature>
<feature type="region of interest" description="Disordered" evidence="6">
    <location>
        <begin position="496"/>
        <end position="606"/>
    </location>
</feature>
<dbReference type="GeneTree" id="ENSGT00390000008664"/>
<feature type="region of interest" description="Disordered" evidence="6">
    <location>
        <begin position="1234"/>
        <end position="1269"/>
    </location>
</feature>
<evidence type="ECO:0000259" key="8">
    <source>
        <dbReference type="Pfam" id="PF24101"/>
    </source>
</evidence>
<organism evidence="9 10">
    <name type="scientific">Oryctolagus cuniculus</name>
    <name type="common">Rabbit</name>
    <dbReference type="NCBI Taxonomy" id="9986"/>
    <lineage>
        <taxon>Eukaryota</taxon>
        <taxon>Metazoa</taxon>
        <taxon>Chordata</taxon>
        <taxon>Craniata</taxon>
        <taxon>Vertebrata</taxon>
        <taxon>Euteleostomi</taxon>
        <taxon>Mammalia</taxon>
        <taxon>Eutheria</taxon>
        <taxon>Euarchontoglires</taxon>
        <taxon>Glires</taxon>
        <taxon>Lagomorpha</taxon>
        <taxon>Leporidae</taxon>
        <taxon>Oryctolagus</taxon>
    </lineage>
</organism>
<dbReference type="InParanoid" id="A0A5F9CNQ5"/>
<dbReference type="CDD" id="cd16169">
    <property type="entry name" value="Tau138_eWH"/>
    <property type="match status" value="1"/>
</dbReference>
<evidence type="ECO:0000256" key="1">
    <source>
        <dbReference type="ARBA" id="ARBA00004123"/>
    </source>
</evidence>
<dbReference type="Proteomes" id="UP000001811">
    <property type="component" value="Chromosome 6"/>
</dbReference>
<dbReference type="EMBL" id="AAGW02073867">
    <property type="status" value="NOT_ANNOTATED_CDS"/>
    <property type="molecule type" value="Genomic_DNA"/>
</dbReference>
<dbReference type="InterPro" id="IPR035625">
    <property type="entry name" value="Tfc3-like_eWH"/>
</dbReference>
<feature type="compositionally biased region" description="Polar residues" evidence="6">
    <location>
        <begin position="781"/>
        <end position="792"/>
    </location>
</feature>
<keyword evidence="2" id="KW-0597">Phosphoprotein</keyword>
<evidence type="ECO:0000313" key="10">
    <source>
        <dbReference type="Proteomes" id="UP000001811"/>
    </source>
</evidence>
<dbReference type="Pfam" id="PF24101">
    <property type="entry name" value="WHD_GTF3C1"/>
    <property type="match status" value="1"/>
</dbReference>
<accession>A0A5F9CNQ5</accession>
<evidence type="ECO:0000259" key="7">
    <source>
        <dbReference type="Pfam" id="PF04182"/>
    </source>
</evidence>
<dbReference type="GO" id="GO:0005654">
    <property type="term" value="C:nucleoplasm"/>
    <property type="evidence" value="ECO:0007669"/>
    <property type="project" value="Ensembl"/>
</dbReference>
<feature type="compositionally biased region" description="Basic and acidic residues" evidence="6">
    <location>
        <begin position="1631"/>
        <end position="1641"/>
    </location>
</feature>
<name>A0A5F9CNQ5_RABIT</name>
<evidence type="ECO:0000256" key="3">
    <source>
        <dbReference type="ARBA" id="ARBA00023125"/>
    </source>
</evidence>
<feature type="region of interest" description="Disordered" evidence="6">
    <location>
        <begin position="852"/>
        <end position="887"/>
    </location>
</feature>
<feature type="compositionally biased region" description="Basic and acidic residues" evidence="6">
    <location>
        <begin position="878"/>
        <end position="887"/>
    </location>
</feature>
<dbReference type="FunCoup" id="A0A5F9CNQ5">
    <property type="interactions" value="1255"/>
</dbReference>
<dbReference type="GO" id="GO:0005730">
    <property type="term" value="C:nucleolus"/>
    <property type="evidence" value="ECO:0007669"/>
    <property type="project" value="Ensembl"/>
</dbReference>
<feature type="compositionally biased region" description="Basic and acidic residues" evidence="6">
    <location>
        <begin position="1245"/>
        <end position="1269"/>
    </location>
</feature>
<feature type="region of interest" description="Disordered" evidence="6">
    <location>
        <begin position="621"/>
        <end position="644"/>
    </location>
</feature>
<dbReference type="GO" id="GO:0042791">
    <property type="term" value="P:5S class rRNA transcription by RNA polymerase III"/>
    <property type="evidence" value="ECO:0007669"/>
    <property type="project" value="TreeGrafter"/>
</dbReference>
<dbReference type="GO" id="GO:0006384">
    <property type="term" value="P:transcription initiation at RNA polymerase III promoter"/>
    <property type="evidence" value="ECO:0007669"/>
    <property type="project" value="InterPro"/>
</dbReference>
<evidence type="ECO:0000313" key="9">
    <source>
        <dbReference type="Ensembl" id="ENSOCUP00000035062.1"/>
    </source>
</evidence>
<reference evidence="9" key="2">
    <citation type="submission" date="2025-08" db="UniProtKB">
        <authorList>
            <consortium name="Ensembl"/>
        </authorList>
    </citation>
    <scope>IDENTIFICATION</scope>
    <source>
        <strain evidence="9">Thorbecke</strain>
    </source>
</reference>
<dbReference type="GO" id="GO:0000127">
    <property type="term" value="C:transcription factor TFIIIC complex"/>
    <property type="evidence" value="ECO:0007669"/>
    <property type="project" value="Ensembl"/>
</dbReference>
<feature type="region of interest" description="Disordered" evidence="6">
    <location>
        <begin position="1082"/>
        <end position="1106"/>
    </location>
</feature>
<evidence type="ECO:0000256" key="6">
    <source>
        <dbReference type="SAM" id="MobiDB-lite"/>
    </source>
</evidence>
<dbReference type="GO" id="GO:1990904">
    <property type="term" value="C:ribonucleoprotein complex"/>
    <property type="evidence" value="ECO:0007669"/>
    <property type="project" value="Ensembl"/>
</dbReference>
<feature type="compositionally biased region" description="Basic and acidic residues" evidence="6">
    <location>
        <begin position="1097"/>
        <end position="1106"/>
    </location>
</feature>
<feature type="region of interest" description="Disordered" evidence="6">
    <location>
        <begin position="1847"/>
        <end position="1956"/>
    </location>
</feature>
<dbReference type="GO" id="GO:0000995">
    <property type="term" value="F:RNA polymerase III general transcription initiation factor activity"/>
    <property type="evidence" value="ECO:0007669"/>
    <property type="project" value="Ensembl"/>
</dbReference>
<reference evidence="9" key="3">
    <citation type="submission" date="2025-09" db="UniProtKB">
        <authorList>
            <consortium name="Ensembl"/>
        </authorList>
    </citation>
    <scope>IDENTIFICATION</scope>
    <source>
        <strain evidence="9">Thorbecke</strain>
    </source>
</reference>
<evidence type="ECO:0000256" key="5">
    <source>
        <dbReference type="ARBA" id="ARBA00023242"/>
    </source>
</evidence>
<dbReference type="InterPro" id="IPR007309">
    <property type="entry name" value="TFIIIC_Bblock-bd"/>
</dbReference>
<sequence length="2096" mass="236576">MVTWRPATKFGGKPKGAVTGASKAVWVPAPSFWGQLGGPREGPCSLFSIVKRQDPACQGRLHLGGRDTAQSQLFSPISAGACQRHSLRRRHCRSSAGFATCAFPLRYEEIDLETGILESRRDPVPLEDVYPIHMILENKDGIQGSCRYFKERKNITSDIRTKSLQPRCTMVEAFDRWGKKLIIVASQAMRYRALIGQEGDPDLKLPDFSYCILERLGRSRWQGELQRDLHSSAFKVDAGKLHYHRKILNKNGLITMQSHVIRLPTGAQQHSILLLLNRFHVDRRSKYDILMEKLSVMLSARSNHIETLGRLREELGLCERTFKRLYQYMLNAGLAKVVSLPLQEIHPECGPCKTKKGTDVMVRCLKLLKEFKRKMDDDQDDDEDEEVISKAVPPVDIVYERDMLTQTYELIERRGTKGISQAEIRVAMNVGKLEARMLCRLLQRFKVVKGFMEDEGRQRTTKYISCVFAEESDLSRQYAREKARSQLLATVSLASMQEESLPPEGEDAFLSESDSEDEGGSSKRKGRGPQGDARASGSLGLGAQPHHSTPTKGGWKVVNLNPLKRQPPAAAGAAESAACGSRAGTDNLLDTSSSSEPSFGSHHMENDTGDIALIEEVRLENPKESSGSQKGGKHGPGQDKPHETYRLLKRRNLIIEAVTNLRLIESLFTIQKMIMDQEKREGVSTKCCKKSIVRLVRNLSEEGLLRLYRTTVIHDGIKKKVDLVVHPSMDQNDPLVRSAIEQVRFRISNSSTANRAKVPPPPPPQEEVEEETPVAEAPSASGDSQPNTSNKVESARVKKTDEKMGITQLKNYNPVIVPGLGRSLGFLPKMPRLRVVHMFLWYLIYGHPANKTAHKPGGERRSRRQESSRMRAQAASARHTEASSEGRETVTWEAEVELDTETVYVNEVSWMRYVPPIPVHRDFGFGWALVSDILLCLPLSIFIQIVQVSYKVDMLEEYLNDPLKKHMLIRFLPRALRQQLLYKRRYIFSVVESLQRLCYMGLLQFGPTEKFQDKDQVFVFLKKNAVIVDTTICDPHYNLAHSSRPFERRHYVMNSMQDVENYWFDLQCVCLNTPLGVVRYPRAPKTSGSDQGSDEEGTLRKEQENAVDKHNLERKCALMEYSTGSRVVVDKGVIPGDGLGAAGLDSSFYAHLKRNWIWTSYIINKAKKENSASESGLTVRLQTFLTKRLLPPRATGSGKLGPWGEARKGAKLSAAHDEQCEVAWETLDRNWRVRGGKSQKRKRLKTDPGKTKKSNKEEPPEEKSKRLRYHDEADQSALQRMTQLRVTWSTHEDRLIMLCRIASNILNTKVNGLFVPWQVVRDILHATFEESLDKTSHSVGRRARYIVKNPQTYLNYKVCLAEVYQDKALVGDFMNRKCNYEDPKVCASEFKEFVEKLKEKFSSNLKSPGLEIPDTLQELFARYRVLAIGDERDQIRKEDQLHSLDDIHFLVLQNLIQSTLALSDSQMKSCQSFQTFRLYQEYKDQTLVKAFLECQKRSLVNRRRVSHTQGPKKNRALPFVPMSYQLSQSYYRIFTWRFPSTICSESFQFLDRLRAAGRVDRPNSFSFRDQDSGSESTGDMVPFSLDGPGGHCVAVLTLFSLGLISVDVRIPEQIVVVDSLMVENEVMKSLGKEGSSDKDGGLDDDEDEEEDLDEGAGGKRRSFEVKARQASHTNYLLMRGYYAPGLSTRGLSPNDSIVVNSCHMKFRLRRSPAPIRLQLPTSSLEELSMGGSRLPDTFTRLIDPQESSSSLEELTRQVELSGYTPADVAAALEIWGAVAAAGCFGVDRQELGRRFCALEKPAGERTRTFPDYMQDLLEQNQVLEVGGNTVRLVTMASAKPWLLHLVQPKGREGDTDVPREDAQGRPQEGPSSKDGAPERQVPPAQGAQSTKRRASWTMQSEAGTESSEKPPAKRPALQDMRLTPNLRPGPDEKMEMQATAPEDKGSSMASSRSQAARERDLERICFVSRPWRVVDGQLNTPVCKGMMEALLYHIMSKPGIPESCLMQHYQGVLQPVAVLELLQGLEFLGCIRKRFLRKPPAVSLFSEPKVDEEEEAEVLPSLSECPTAFYEPTLECTFRLGCVFPPEVNWNKWIHL</sequence>
<dbReference type="STRING" id="9986.ENSOCUP00000035062"/>
<feature type="region of interest" description="Disordered" evidence="6">
    <location>
        <begin position="1631"/>
        <end position="1664"/>
    </location>
</feature>
<dbReference type="Bgee" id="ENSOCUG00000015692">
    <property type="expression patterns" value="Expressed in frontal cortex and 16 other cell types or tissues"/>
</dbReference>
<feature type="domain" description="GTF3C1 extended winged-helix" evidence="8">
    <location>
        <begin position="642"/>
        <end position="750"/>
    </location>
</feature>
<evidence type="ECO:0000256" key="4">
    <source>
        <dbReference type="ARBA" id="ARBA00023163"/>
    </source>
</evidence>
<proteinExistence type="predicted"/>
<dbReference type="PANTHER" id="PTHR15180:SF1">
    <property type="entry name" value="GENERAL TRANSCRIPTION FACTOR 3C POLYPEPTIDE 1"/>
    <property type="match status" value="1"/>
</dbReference>
<feature type="compositionally biased region" description="Basic and acidic residues" evidence="6">
    <location>
        <begin position="1929"/>
        <end position="1945"/>
    </location>
</feature>
<dbReference type="PANTHER" id="PTHR15180">
    <property type="entry name" value="GENERAL TRANSCRIPTION FACTOR 3C POLYPEPTIDE 1"/>
    <property type="match status" value="1"/>
</dbReference>
<feature type="compositionally biased region" description="Low complexity" evidence="6">
    <location>
        <begin position="569"/>
        <end position="584"/>
    </location>
</feature>
<feature type="compositionally biased region" description="Acidic residues" evidence="6">
    <location>
        <begin position="1642"/>
        <end position="1654"/>
    </location>
</feature>
<protein>
    <submittedName>
        <fullName evidence="9">Ral transcription factor IIIC subunit 1</fullName>
    </submittedName>
</protein>
<evidence type="ECO:0000256" key="2">
    <source>
        <dbReference type="ARBA" id="ARBA00022553"/>
    </source>
</evidence>
<keyword evidence="5" id="KW-0539">Nucleus</keyword>
<keyword evidence="10" id="KW-1185">Reference proteome</keyword>